<protein>
    <submittedName>
        <fullName evidence="1">EAP30/Vps36 family protein</fullName>
    </submittedName>
</protein>
<dbReference type="AlphaFoldDB" id="A0A5A7PLZ5"/>
<gene>
    <name evidence="1" type="ORF">STAS_10077</name>
</gene>
<organism evidence="1 2">
    <name type="scientific">Striga asiatica</name>
    <name type="common">Asiatic witchweed</name>
    <name type="synonym">Buchnera asiatica</name>
    <dbReference type="NCBI Taxonomy" id="4170"/>
    <lineage>
        <taxon>Eukaryota</taxon>
        <taxon>Viridiplantae</taxon>
        <taxon>Streptophyta</taxon>
        <taxon>Embryophyta</taxon>
        <taxon>Tracheophyta</taxon>
        <taxon>Spermatophyta</taxon>
        <taxon>Magnoliopsida</taxon>
        <taxon>eudicotyledons</taxon>
        <taxon>Gunneridae</taxon>
        <taxon>Pentapetalae</taxon>
        <taxon>asterids</taxon>
        <taxon>lamiids</taxon>
        <taxon>Lamiales</taxon>
        <taxon>Orobanchaceae</taxon>
        <taxon>Buchnereae</taxon>
        <taxon>Striga</taxon>
    </lineage>
</organism>
<dbReference type="EMBL" id="BKCP01004816">
    <property type="protein sequence ID" value="GER33905.1"/>
    <property type="molecule type" value="Genomic_DNA"/>
</dbReference>
<dbReference type="OrthoDB" id="1660458at2759"/>
<name>A0A5A7PLZ5_STRAF</name>
<evidence type="ECO:0000313" key="1">
    <source>
        <dbReference type="EMBL" id="GER33905.1"/>
    </source>
</evidence>
<evidence type="ECO:0000313" key="2">
    <source>
        <dbReference type="Proteomes" id="UP000325081"/>
    </source>
</evidence>
<dbReference type="PANTHER" id="PTHR35505:SF1">
    <property type="entry name" value="SNF2 DOMAIN PROTEIN"/>
    <property type="match status" value="1"/>
</dbReference>
<dbReference type="PANTHER" id="PTHR35505">
    <property type="entry name" value="OS01G0600300 PROTEIN"/>
    <property type="match status" value="1"/>
</dbReference>
<dbReference type="Proteomes" id="UP000325081">
    <property type="component" value="Unassembled WGS sequence"/>
</dbReference>
<sequence>MNTSHPFAICVEVLESPIKDILDEYPESVRGYAAVANFILKFMQCGKEGSCSSSCPVSPEEIGNLVEEIVSYFSNLLLSVFEGRRTEVRPRHKNDLLAHGAFLSELREIVFNIKSLSVCGTWLALSLMRLLYLKVSAEISKEDLYKALYDAVLLIDYASYTGRWAQSNDRHPRKLALLWVLVAERAIQFARAKNDEHRANSYLNAFRESQLMAELISWAGSQTEADDKNNRAVLTSPDALIKWLYVLEDQEVKVLDHSLSILYAKAMSKVKGTNRDVEMGEARFMNESCRKRKEPQSGCQEVRASQVRRCMSDNGVHIVDDDDMES</sequence>
<keyword evidence="2" id="KW-1185">Reference proteome</keyword>
<reference evidence="2" key="1">
    <citation type="journal article" date="2019" name="Curr. Biol.">
        <title>Genome Sequence of Striga asiatica Provides Insight into the Evolution of Plant Parasitism.</title>
        <authorList>
            <person name="Yoshida S."/>
            <person name="Kim S."/>
            <person name="Wafula E.K."/>
            <person name="Tanskanen J."/>
            <person name="Kim Y.M."/>
            <person name="Honaas L."/>
            <person name="Yang Z."/>
            <person name="Spallek T."/>
            <person name="Conn C.E."/>
            <person name="Ichihashi Y."/>
            <person name="Cheong K."/>
            <person name="Cui S."/>
            <person name="Der J.P."/>
            <person name="Gundlach H."/>
            <person name="Jiao Y."/>
            <person name="Hori C."/>
            <person name="Ishida J.K."/>
            <person name="Kasahara H."/>
            <person name="Kiba T."/>
            <person name="Kim M.S."/>
            <person name="Koo N."/>
            <person name="Laohavisit A."/>
            <person name="Lee Y.H."/>
            <person name="Lumba S."/>
            <person name="McCourt P."/>
            <person name="Mortimer J.C."/>
            <person name="Mutuku J.M."/>
            <person name="Nomura T."/>
            <person name="Sasaki-Sekimoto Y."/>
            <person name="Seto Y."/>
            <person name="Wang Y."/>
            <person name="Wakatake T."/>
            <person name="Sakakibara H."/>
            <person name="Demura T."/>
            <person name="Yamaguchi S."/>
            <person name="Yoneyama K."/>
            <person name="Manabe R.I."/>
            <person name="Nelson D.C."/>
            <person name="Schulman A.H."/>
            <person name="Timko M.P."/>
            <person name="dePamphilis C.W."/>
            <person name="Choi D."/>
            <person name="Shirasu K."/>
        </authorList>
    </citation>
    <scope>NUCLEOTIDE SEQUENCE [LARGE SCALE GENOMIC DNA]</scope>
    <source>
        <strain evidence="2">cv. UVA1</strain>
    </source>
</reference>
<proteinExistence type="predicted"/>
<accession>A0A5A7PLZ5</accession>
<comment type="caution">
    <text evidence="1">The sequence shown here is derived from an EMBL/GenBank/DDBJ whole genome shotgun (WGS) entry which is preliminary data.</text>
</comment>